<evidence type="ECO:0000313" key="2">
    <source>
        <dbReference type="EMBL" id="MDQ0516453.1"/>
    </source>
</evidence>
<name>A0ABU0M6A0_9HYPH</name>
<comment type="caution">
    <text evidence="2">The sequence shown here is derived from an EMBL/GenBank/DDBJ whole genome shotgun (WGS) entry which is preliminary data.</text>
</comment>
<keyword evidence="3" id="KW-1185">Reference proteome</keyword>
<organism evidence="2 3">
    <name type="scientific">Kaistia geumhonensis</name>
    <dbReference type="NCBI Taxonomy" id="410839"/>
    <lineage>
        <taxon>Bacteria</taxon>
        <taxon>Pseudomonadati</taxon>
        <taxon>Pseudomonadota</taxon>
        <taxon>Alphaproteobacteria</taxon>
        <taxon>Hyphomicrobiales</taxon>
        <taxon>Kaistiaceae</taxon>
        <taxon>Kaistia</taxon>
    </lineage>
</organism>
<dbReference type="RefSeq" id="WP_266279589.1">
    <property type="nucleotide sequence ID" value="NZ_JAPKNF010000001.1"/>
</dbReference>
<sequence length="307" mass="33088">MTAPLPISHVGFSTSPGRGDLASLEASIAAIVDLGADVVELGLFGEDLISGGRIIEGRAKRFAEICGKFDIRYTVHGLIVSNFMDEAHLAYQKAAVGAMIELCDRIGADTLVHHSGQARNGSRPQLRHHDLVERAALAEMAVVAARHGIRIALENIFAVSDAEYRQLPSEVAATVRSVGSPHLVGLIDFSHAYIEATRTGADLRHEIMAMAPVSGHLHLHDSFGRPYTMDKFYYQSEAIALGIGDLHLPLGWGDLPFEALFDEIEVMPGTALIMEIGERFAAERAESLERARALAARVNARHAAAAA</sequence>
<feature type="domain" description="Xylose isomerase-like TIM barrel" evidence="1">
    <location>
        <begin position="28"/>
        <end position="279"/>
    </location>
</feature>
<reference evidence="2 3" key="1">
    <citation type="submission" date="2023-07" db="EMBL/GenBank/DDBJ databases">
        <title>Genomic Encyclopedia of Type Strains, Phase IV (KMG-IV): sequencing the most valuable type-strain genomes for metagenomic binning, comparative biology and taxonomic classification.</title>
        <authorList>
            <person name="Goeker M."/>
        </authorList>
    </citation>
    <scope>NUCLEOTIDE SEQUENCE [LARGE SCALE GENOMIC DNA]</scope>
    <source>
        <strain evidence="2 3">B1-1</strain>
    </source>
</reference>
<dbReference type="GO" id="GO:0016853">
    <property type="term" value="F:isomerase activity"/>
    <property type="evidence" value="ECO:0007669"/>
    <property type="project" value="UniProtKB-KW"/>
</dbReference>
<dbReference type="Pfam" id="PF01261">
    <property type="entry name" value="AP_endonuc_2"/>
    <property type="match status" value="1"/>
</dbReference>
<dbReference type="Gene3D" id="3.20.20.150">
    <property type="entry name" value="Divalent-metal-dependent TIM barrel enzymes"/>
    <property type="match status" value="1"/>
</dbReference>
<evidence type="ECO:0000259" key="1">
    <source>
        <dbReference type="Pfam" id="PF01261"/>
    </source>
</evidence>
<dbReference type="PANTHER" id="PTHR12110:SF53">
    <property type="entry name" value="BLR5974 PROTEIN"/>
    <property type="match status" value="1"/>
</dbReference>
<protein>
    <submittedName>
        <fullName evidence="2">Sugar phosphate isomerase/epimerase</fullName>
    </submittedName>
</protein>
<gene>
    <name evidence="2" type="ORF">QO015_002066</name>
</gene>
<dbReference type="PANTHER" id="PTHR12110">
    <property type="entry name" value="HYDROXYPYRUVATE ISOMERASE"/>
    <property type="match status" value="1"/>
</dbReference>
<accession>A0ABU0M6A0</accession>
<dbReference type="InterPro" id="IPR036237">
    <property type="entry name" value="Xyl_isomerase-like_sf"/>
</dbReference>
<dbReference type="InterPro" id="IPR050312">
    <property type="entry name" value="IolE/XylAMocC-like"/>
</dbReference>
<dbReference type="EMBL" id="JAUSWJ010000001">
    <property type="protein sequence ID" value="MDQ0516453.1"/>
    <property type="molecule type" value="Genomic_DNA"/>
</dbReference>
<evidence type="ECO:0000313" key="3">
    <source>
        <dbReference type="Proteomes" id="UP001223743"/>
    </source>
</evidence>
<dbReference type="SUPFAM" id="SSF51658">
    <property type="entry name" value="Xylose isomerase-like"/>
    <property type="match status" value="1"/>
</dbReference>
<dbReference type="InterPro" id="IPR013022">
    <property type="entry name" value="Xyl_isomerase-like_TIM-brl"/>
</dbReference>
<keyword evidence="2" id="KW-0413">Isomerase</keyword>
<proteinExistence type="predicted"/>
<dbReference type="Proteomes" id="UP001223743">
    <property type="component" value="Unassembled WGS sequence"/>
</dbReference>